<organism evidence="1 2">
    <name type="scientific">Hyalomma asiaticum</name>
    <name type="common">Tick</name>
    <dbReference type="NCBI Taxonomy" id="266040"/>
    <lineage>
        <taxon>Eukaryota</taxon>
        <taxon>Metazoa</taxon>
        <taxon>Ecdysozoa</taxon>
        <taxon>Arthropoda</taxon>
        <taxon>Chelicerata</taxon>
        <taxon>Arachnida</taxon>
        <taxon>Acari</taxon>
        <taxon>Parasitiformes</taxon>
        <taxon>Ixodida</taxon>
        <taxon>Ixodoidea</taxon>
        <taxon>Ixodidae</taxon>
        <taxon>Hyalomminae</taxon>
        <taxon>Hyalomma</taxon>
    </lineage>
</organism>
<comment type="caution">
    <text evidence="1">The sequence shown here is derived from an EMBL/GenBank/DDBJ whole genome shotgun (WGS) entry which is preliminary data.</text>
</comment>
<reference evidence="1" key="1">
    <citation type="submission" date="2020-05" db="EMBL/GenBank/DDBJ databases">
        <title>Large-scale comparative analyses of tick genomes elucidate their genetic diversity and vector capacities.</title>
        <authorList>
            <person name="Jia N."/>
            <person name="Wang J."/>
            <person name="Shi W."/>
            <person name="Du L."/>
            <person name="Sun Y."/>
            <person name="Zhan W."/>
            <person name="Jiang J."/>
            <person name="Wang Q."/>
            <person name="Zhang B."/>
            <person name="Ji P."/>
            <person name="Sakyi L.B."/>
            <person name="Cui X."/>
            <person name="Yuan T."/>
            <person name="Jiang B."/>
            <person name="Yang W."/>
            <person name="Lam T.T.-Y."/>
            <person name="Chang Q."/>
            <person name="Ding S."/>
            <person name="Wang X."/>
            <person name="Zhu J."/>
            <person name="Ruan X."/>
            <person name="Zhao L."/>
            <person name="Wei J."/>
            <person name="Que T."/>
            <person name="Du C."/>
            <person name="Cheng J."/>
            <person name="Dai P."/>
            <person name="Han X."/>
            <person name="Huang E."/>
            <person name="Gao Y."/>
            <person name="Liu J."/>
            <person name="Shao H."/>
            <person name="Ye R."/>
            <person name="Li L."/>
            <person name="Wei W."/>
            <person name="Wang X."/>
            <person name="Wang C."/>
            <person name="Yang T."/>
            <person name="Huo Q."/>
            <person name="Li W."/>
            <person name="Guo W."/>
            <person name="Chen H."/>
            <person name="Zhou L."/>
            <person name="Ni X."/>
            <person name="Tian J."/>
            <person name="Zhou Y."/>
            <person name="Sheng Y."/>
            <person name="Liu T."/>
            <person name="Pan Y."/>
            <person name="Xia L."/>
            <person name="Li J."/>
            <person name="Zhao F."/>
            <person name="Cao W."/>
        </authorList>
    </citation>
    <scope>NUCLEOTIDE SEQUENCE</scope>
    <source>
        <strain evidence="1">Hyas-2018</strain>
    </source>
</reference>
<proteinExistence type="predicted"/>
<keyword evidence="2" id="KW-1185">Reference proteome</keyword>
<protein>
    <submittedName>
        <fullName evidence="1">Uncharacterized protein</fullName>
    </submittedName>
</protein>
<sequence length="327" mass="35101">MKTSKRDFAGLDWFIVDIGEGARIPAGKVKAKVPSTSRYGAKAIAMRYVKLLAVALLLQQQQQQQPQHQPQQQQQPPNRRVGLQCSNCATSTTTLWRRNNQGEPVCNACGLYFKLHNVNRPLAMKKEGIQTRKRKPKSANADGKSSKSSSKMNAAAAAAAVAAAQEAMDNKRMVPTMYSTMIAATDHNIAAYGMQVRRASPDKGLACTSGVLPAYAPTAVIKHEVSMPASPGGMNVDMMGNAVGESHSPRSLSSPITPSSAALNKHLHGLRMSPLDVQPATSSPLLMTGDMQTGNLYQAPTSVLVQVDQSKLQQGNPSTIIQHHHSS</sequence>
<dbReference type="Proteomes" id="UP000821845">
    <property type="component" value="Chromosome 6"/>
</dbReference>
<evidence type="ECO:0000313" key="1">
    <source>
        <dbReference type="EMBL" id="KAH6928965.1"/>
    </source>
</evidence>
<evidence type="ECO:0000313" key="2">
    <source>
        <dbReference type="Proteomes" id="UP000821845"/>
    </source>
</evidence>
<accession>A0ACB7S2X8</accession>
<name>A0ACB7S2X8_HYAAI</name>
<dbReference type="EMBL" id="CM023486">
    <property type="protein sequence ID" value="KAH6928965.1"/>
    <property type="molecule type" value="Genomic_DNA"/>
</dbReference>
<gene>
    <name evidence="1" type="ORF">HPB50_022325</name>
</gene>